<dbReference type="Proteomes" id="UP000032360">
    <property type="component" value="Unassembled WGS sequence"/>
</dbReference>
<protein>
    <submittedName>
        <fullName evidence="2">Esterase EstB</fullName>
        <ecNumber evidence="2">3.1.1.-</ecNumber>
    </submittedName>
</protein>
<keyword evidence="3" id="KW-1185">Reference proteome</keyword>
<gene>
    <name evidence="2" type="primary">estB</name>
    <name evidence="2" type="ORF">AXFE_15660</name>
</gene>
<name>A0A0D8HIA1_9ACTN</name>
<dbReference type="PANTHER" id="PTHR43283:SF3">
    <property type="entry name" value="BETA-LACTAMASE FAMILY PROTEIN (AFU_ORTHOLOGUE AFUA_5G07500)"/>
    <property type="match status" value="1"/>
</dbReference>
<dbReference type="InterPro" id="IPR050789">
    <property type="entry name" value="Diverse_Enzym_Activities"/>
</dbReference>
<comment type="caution">
    <text evidence="2">The sequence shown here is derived from an EMBL/GenBank/DDBJ whole genome shotgun (WGS) entry which is preliminary data.</text>
</comment>
<dbReference type="Pfam" id="PF00144">
    <property type="entry name" value="Beta-lactamase"/>
    <property type="match status" value="1"/>
</dbReference>
<dbReference type="EC" id="3.1.1.-" evidence="2"/>
<dbReference type="SUPFAM" id="SSF56601">
    <property type="entry name" value="beta-lactamase/transpeptidase-like"/>
    <property type="match status" value="1"/>
</dbReference>
<evidence type="ECO:0000313" key="2">
    <source>
        <dbReference type="EMBL" id="KJF17579.1"/>
    </source>
</evidence>
<proteinExistence type="predicted"/>
<reference evidence="2 3" key="1">
    <citation type="submission" date="2015-01" db="EMBL/GenBank/DDBJ databases">
        <title>Draft genome of the acidophilic iron oxidizer Acidithrix ferrooxidans strain Py-F3.</title>
        <authorList>
            <person name="Poehlein A."/>
            <person name="Eisen S."/>
            <person name="Schloemann M."/>
            <person name="Johnson B.D."/>
            <person name="Daniel R."/>
            <person name="Muehling M."/>
        </authorList>
    </citation>
    <scope>NUCLEOTIDE SEQUENCE [LARGE SCALE GENOMIC DNA]</scope>
    <source>
        <strain evidence="2 3">Py-F3</strain>
    </source>
</reference>
<evidence type="ECO:0000259" key="1">
    <source>
        <dbReference type="Pfam" id="PF00144"/>
    </source>
</evidence>
<accession>A0A0D8HIA1</accession>
<dbReference type="OrthoDB" id="4281716at2"/>
<dbReference type="SMR" id="A0A0D8HIA1"/>
<feature type="domain" description="Beta-lactamase-related" evidence="1">
    <location>
        <begin position="25"/>
        <end position="400"/>
    </location>
</feature>
<dbReference type="PATRIC" id="fig|1280514.3.peg.2062"/>
<dbReference type="GO" id="GO:0016787">
    <property type="term" value="F:hydrolase activity"/>
    <property type="evidence" value="ECO:0007669"/>
    <property type="project" value="UniProtKB-KW"/>
</dbReference>
<dbReference type="AlphaFoldDB" id="A0A0D8HIA1"/>
<dbReference type="InterPro" id="IPR012338">
    <property type="entry name" value="Beta-lactam/transpept-like"/>
</dbReference>
<evidence type="ECO:0000313" key="3">
    <source>
        <dbReference type="Proteomes" id="UP000032360"/>
    </source>
</evidence>
<keyword evidence="2" id="KW-0378">Hydrolase</keyword>
<dbReference type="RefSeq" id="WP_052605292.1">
    <property type="nucleotide sequence ID" value="NZ_JXYS01000035.1"/>
</dbReference>
<dbReference type="EMBL" id="JXYS01000035">
    <property type="protein sequence ID" value="KJF17579.1"/>
    <property type="molecule type" value="Genomic_DNA"/>
</dbReference>
<dbReference type="Gene3D" id="3.40.710.10">
    <property type="entry name" value="DD-peptidase/beta-lactamase superfamily"/>
    <property type="match status" value="1"/>
</dbReference>
<organism evidence="2 3">
    <name type="scientific">Acidithrix ferrooxidans</name>
    <dbReference type="NCBI Taxonomy" id="1280514"/>
    <lineage>
        <taxon>Bacteria</taxon>
        <taxon>Bacillati</taxon>
        <taxon>Actinomycetota</taxon>
        <taxon>Acidimicrobiia</taxon>
        <taxon>Acidimicrobiales</taxon>
        <taxon>Acidimicrobiaceae</taxon>
        <taxon>Acidithrix</taxon>
    </lineage>
</organism>
<sequence length="409" mass="45007">MKINVTKDPKRMGFDPKRLDRIGEHFQSYVEQKKLAGWLVSITRHSEPIYLAKSGLRDIEGGQAIEEDTLFRIYSMTKPITTVAAMILYERGLLDITDPVSKYIPSFANLRVFKQGSTQAPLTVPATEPMRIWHLMTHTSGLTYGFHHAHTTDAIYRANGYEWGWPPDVDLAGACDAWASMPLVANPGTEWNYSVSTDVLGRVVEVASGMGLDEFMKREIFDPLSMVDTSFYIEPERASRLAALYMPGVNGEITRLDAFGNACLSPQRVLSGGGGLVSTASDYAAFMAMMLNRGELDRVRILSPKTVDYMVTNHLPGNQDMDQIGRPIFSESNSAGVGFGLGFSVVINPADTKSLISKGTYAWGGAASTAFFIDPKEGLAISFMTQLLPSSTYPIRPELVQLVYSAMVD</sequence>
<dbReference type="InterPro" id="IPR001466">
    <property type="entry name" value="Beta-lactam-related"/>
</dbReference>
<dbReference type="PANTHER" id="PTHR43283">
    <property type="entry name" value="BETA-LACTAMASE-RELATED"/>
    <property type="match status" value="1"/>
</dbReference>
<dbReference type="STRING" id="1280514.AXFE_15660"/>